<dbReference type="SUPFAM" id="SSF56988">
    <property type="entry name" value="Anthrax protective antigen"/>
    <property type="match status" value="1"/>
</dbReference>
<dbReference type="PANTHER" id="PTHR33546">
    <property type="entry name" value="LARGE, MULTIFUNCTIONAL SECRETED PROTEIN-RELATED"/>
    <property type="match status" value="1"/>
</dbReference>
<keyword evidence="2 6" id="KW-0349">Heme</keyword>
<dbReference type="AlphaFoldDB" id="A0A9D7XSK9"/>
<dbReference type="PROSITE" id="PS51257">
    <property type="entry name" value="PROKAR_LIPOPROTEIN"/>
    <property type="match status" value="1"/>
</dbReference>
<keyword evidence="5 6" id="KW-0408">Iron</keyword>
<feature type="signal peptide" evidence="7">
    <location>
        <begin position="1"/>
        <end position="30"/>
    </location>
</feature>
<dbReference type="SUPFAM" id="SSF46626">
    <property type="entry name" value="Cytochrome c"/>
    <property type="match status" value="1"/>
</dbReference>
<evidence type="ECO:0000256" key="1">
    <source>
        <dbReference type="ARBA" id="ARBA00022448"/>
    </source>
</evidence>
<keyword evidence="7" id="KW-0732">Signal</keyword>
<evidence type="ECO:0000259" key="9">
    <source>
        <dbReference type="PROSITE" id="PS51820"/>
    </source>
</evidence>
<keyword evidence="3 6" id="KW-0479">Metal-binding</keyword>
<dbReference type="PRINTS" id="PR00606">
    <property type="entry name" value="CYTCHROMECID"/>
</dbReference>
<sequence length="1218" mass="134886">MMKNQLKILWSVAILLTVLGCKKSSPSADADRPYQPWVFRSVLDQQPRIITFALHDDMWAAYHTDSCSLYQVWKGHVKLQGAVYDNAHGPQPISIGNAWLKNPYGQPWKVTKGGQPVLKEVQYGGHAIKNGHAYMMYLLKCTDGTVLSVSEQPEFVKNADGQMGFERKYNVKTGAKGYEISIAQQVTSIALKNNVQTNGKWNIENEESAQVNSKQVLTLNGRLTLNEEGETSFTTLFVSEPTINNPNKSGEDESTLSLGERLIDKNDCKTCHNKNVQTIGPSFRQIAQRYPLDDETVATLTNKVIKGGAGIWGSQVMSAHPELPVSDAQQIVRYVLSLDTTDLGQKDVAGNAIELKTELKDGKDLLPGLFVEAYTDQKGYENIPTIPPSKKSDQAGIISDFQGIDAQKFGGLNEDFILIAKGYLYAEKDLNTGLRIWSDDGSKVTVDGKLILDNDGQHGTEVKEATVKLTQGYHPIILEYMQGKGGRYLSFEWKPEDAKEWTGVPSTALLHSTNVNSKLQGKTLSMVIGSVIPGDMSSEVSVHPSYDLTQARPWDFLPKVGGMDFMADGTLAISTWDPSGSVYLLTNVESGDPAQIKVKRIASGLAEPLGLKVIHDTIYVMQKQELTRLVDNDGDGLIDEYQCINNKWQTSGNFHEFSFGLAEKNGDLYATLATDILPGGASAPNQPPSRGHAVKFDLPSGDLSYIASGLRTPNGIGIGIDNEIFVADNQGDWLPSSKILHITQDAWFGSRSVDFEGTASLKEKPPVVWLPQDEIGNSPSTPLAINDGPYKGQMIHGEVTHGGVKRVFVEKINGEYQGVVFRFIQGLEAGINRMVWGPDGALYVGGIGNPGNWQQSDKLWYGLQRLKYNGKPTFEMLAVRAKTDGVEIEFTEPLKEGDGWNVNDWEVKQWRYVPTKDYGGPKVDNVNLKVAGAYVSSDRKKVSLKLDGMKAGQVVYIHMKNAYISDSGLPLWSTEAWYTMNQIPQGSPVTISAVPVFTMNTLTPSEESGGWKLLFDGKSTTGWHNFNKSSIGASWVINDNALMLDAKKNPNGDWQALDGGDILTSDEYENFELNLEWKISPCGNSGIIYDVVESTDHEYVWQTGPEMQVLDNTCHPDARFKAHKAGDLYDLIESTYVTVKPAGQWNKVRLIKNKGHVEHWLNGRKVVEYEMYTDKWKDMISKSKFKDMKGFGMAPKGKISLQDHGNQVWYRNIKIKTL</sequence>
<evidence type="ECO:0000313" key="11">
    <source>
        <dbReference type="Proteomes" id="UP000808337"/>
    </source>
</evidence>
<dbReference type="Pfam" id="PF00034">
    <property type="entry name" value="Cytochrom_C"/>
    <property type="match status" value="1"/>
</dbReference>
<dbReference type="InterPro" id="IPR011042">
    <property type="entry name" value="6-blade_b-propeller_TolB-like"/>
</dbReference>
<protein>
    <submittedName>
        <fullName evidence="10">DUF1080 domain-containing protein</fullName>
    </submittedName>
</protein>
<dbReference type="Gene3D" id="1.10.760.10">
    <property type="entry name" value="Cytochrome c-like domain"/>
    <property type="match status" value="1"/>
</dbReference>
<dbReference type="SMART" id="SM00758">
    <property type="entry name" value="PA14"/>
    <property type="match status" value="1"/>
</dbReference>
<dbReference type="GO" id="GO:0016787">
    <property type="term" value="F:hydrolase activity"/>
    <property type="evidence" value="ECO:0007669"/>
    <property type="project" value="InterPro"/>
</dbReference>
<proteinExistence type="predicted"/>
<dbReference type="GO" id="GO:0005506">
    <property type="term" value="F:iron ion binding"/>
    <property type="evidence" value="ECO:0007669"/>
    <property type="project" value="InterPro"/>
</dbReference>
<accession>A0A9D7XSK9</accession>
<evidence type="ECO:0000256" key="7">
    <source>
        <dbReference type="SAM" id="SignalP"/>
    </source>
</evidence>
<dbReference type="InterPro" id="IPR009056">
    <property type="entry name" value="Cyt_c-like_dom"/>
</dbReference>
<dbReference type="GO" id="GO:0009055">
    <property type="term" value="F:electron transfer activity"/>
    <property type="evidence" value="ECO:0007669"/>
    <property type="project" value="InterPro"/>
</dbReference>
<evidence type="ECO:0000256" key="3">
    <source>
        <dbReference type="ARBA" id="ARBA00022723"/>
    </source>
</evidence>
<evidence type="ECO:0000256" key="6">
    <source>
        <dbReference type="PIRSR" id="PIRSR602324-1"/>
    </source>
</evidence>
<evidence type="ECO:0000256" key="5">
    <source>
        <dbReference type="ARBA" id="ARBA00023004"/>
    </source>
</evidence>
<feature type="chain" id="PRO_5039346240" evidence="7">
    <location>
        <begin position="31"/>
        <end position="1218"/>
    </location>
</feature>
<dbReference type="InterPro" id="IPR011658">
    <property type="entry name" value="PA14_dom"/>
</dbReference>
<dbReference type="PANTHER" id="PTHR33546:SF1">
    <property type="entry name" value="LARGE, MULTIFUNCTIONAL SECRETED PROTEIN"/>
    <property type="match status" value="1"/>
</dbReference>
<dbReference type="InterPro" id="IPR036909">
    <property type="entry name" value="Cyt_c-like_dom_sf"/>
</dbReference>
<keyword evidence="4" id="KW-0249">Electron transport</keyword>
<evidence type="ECO:0000256" key="2">
    <source>
        <dbReference type="ARBA" id="ARBA00022617"/>
    </source>
</evidence>
<gene>
    <name evidence="10" type="ORF">IPP15_09425</name>
</gene>
<evidence type="ECO:0000256" key="4">
    <source>
        <dbReference type="ARBA" id="ARBA00022982"/>
    </source>
</evidence>
<comment type="caution">
    <text evidence="10">The sequence shown here is derived from an EMBL/GenBank/DDBJ whole genome shotgun (WGS) entry which is preliminary data.</text>
</comment>
<feature type="binding site" description="covalent" evidence="6">
    <location>
        <position position="268"/>
    </location>
    <ligand>
        <name>heme c</name>
        <dbReference type="ChEBI" id="CHEBI:61717"/>
    </ligand>
</feature>
<organism evidence="10 11">
    <name type="scientific">Candidatus Opimibacter skivensis</name>
    <dbReference type="NCBI Taxonomy" id="2982028"/>
    <lineage>
        <taxon>Bacteria</taxon>
        <taxon>Pseudomonadati</taxon>
        <taxon>Bacteroidota</taxon>
        <taxon>Saprospiria</taxon>
        <taxon>Saprospirales</taxon>
        <taxon>Saprospiraceae</taxon>
        <taxon>Candidatus Opimibacter</taxon>
    </lineage>
</organism>
<comment type="PTM">
    <text evidence="6">Binds 1 heme c group covalently per subunit.</text>
</comment>
<feature type="domain" description="PA14" evidence="9">
    <location>
        <begin position="364"/>
        <end position="508"/>
    </location>
</feature>
<dbReference type="Pfam" id="PF07691">
    <property type="entry name" value="PA14"/>
    <property type="match status" value="1"/>
</dbReference>
<dbReference type="InterPro" id="IPR002324">
    <property type="entry name" value="Cyt_c_ID"/>
</dbReference>
<dbReference type="EMBL" id="JADKGY010000006">
    <property type="protein sequence ID" value="MBK9982633.1"/>
    <property type="molecule type" value="Genomic_DNA"/>
</dbReference>
<dbReference type="PROSITE" id="PS51007">
    <property type="entry name" value="CYTC"/>
    <property type="match status" value="1"/>
</dbReference>
<dbReference type="InterPro" id="IPR037524">
    <property type="entry name" value="PA14/GLEYA"/>
</dbReference>
<dbReference type="GO" id="GO:0020037">
    <property type="term" value="F:heme binding"/>
    <property type="evidence" value="ECO:0007669"/>
    <property type="project" value="InterPro"/>
</dbReference>
<feature type="binding site" description="covalent" evidence="6">
    <location>
        <position position="272"/>
    </location>
    <ligand>
        <name>heme c</name>
        <dbReference type="ChEBI" id="CHEBI:61717"/>
    </ligand>
</feature>
<keyword evidence="1" id="KW-0813">Transport</keyword>
<dbReference type="Proteomes" id="UP000808337">
    <property type="component" value="Unassembled WGS sequence"/>
</dbReference>
<evidence type="ECO:0000259" key="8">
    <source>
        <dbReference type="PROSITE" id="PS51007"/>
    </source>
</evidence>
<dbReference type="SUPFAM" id="SSF63829">
    <property type="entry name" value="Calcium-dependent phosphotriesterase"/>
    <property type="match status" value="1"/>
</dbReference>
<reference evidence="10 11" key="1">
    <citation type="submission" date="2020-10" db="EMBL/GenBank/DDBJ databases">
        <title>Connecting structure to function with the recovery of over 1000 high-quality activated sludge metagenome-assembled genomes encoding full-length rRNA genes using long-read sequencing.</title>
        <authorList>
            <person name="Singleton C.M."/>
            <person name="Petriglieri F."/>
            <person name="Kristensen J.M."/>
            <person name="Kirkegaard R.H."/>
            <person name="Michaelsen T.Y."/>
            <person name="Andersen M.H."/>
            <person name="Karst S.M."/>
            <person name="Dueholm M.S."/>
            <person name="Nielsen P.H."/>
            <person name="Albertsen M."/>
        </authorList>
    </citation>
    <scope>NUCLEOTIDE SEQUENCE [LARGE SCALE GENOMIC DNA]</scope>
    <source>
        <strain evidence="10">Ribe_18-Q3-R11-54_MAXAC.273</strain>
    </source>
</reference>
<dbReference type="InterPro" id="IPR010496">
    <property type="entry name" value="AL/BT2_dom"/>
</dbReference>
<name>A0A9D7XSK9_9BACT</name>
<dbReference type="Gene3D" id="2.60.120.560">
    <property type="entry name" value="Exo-inulinase, domain 1"/>
    <property type="match status" value="1"/>
</dbReference>
<evidence type="ECO:0000313" key="10">
    <source>
        <dbReference type="EMBL" id="MBK9982633.1"/>
    </source>
</evidence>
<feature type="domain" description="Cytochrome c" evidence="8">
    <location>
        <begin position="254"/>
        <end position="339"/>
    </location>
</feature>
<feature type="binding site" description="covalent" evidence="6">
    <location>
        <position position="317"/>
    </location>
    <ligand>
        <name>heme c</name>
        <dbReference type="ChEBI" id="CHEBI:61717"/>
    </ligand>
</feature>
<dbReference type="PROSITE" id="PS51820">
    <property type="entry name" value="PA14"/>
    <property type="match status" value="1"/>
</dbReference>
<dbReference type="Gene3D" id="2.120.10.30">
    <property type="entry name" value="TolB, C-terminal domain"/>
    <property type="match status" value="1"/>
</dbReference>
<dbReference type="Pfam" id="PF06439">
    <property type="entry name" value="3keto-disac_hyd"/>
    <property type="match status" value="1"/>
</dbReference>